<dbReference type="InterPro" id="IPR003807">
    <property type="entry name" value="DUF202"/>
</dbReference>
<evidence type="ECO:0000256" key="2">
    <source>
        <dbReference type="ARBA" id="ARBA00022554"/>
    </source>
</evidence>
<evidence type="ECO:0000256" key="4">
    <source>
        <dbReference type="ARBA" id="ARBA00022989"/>
    </source>
</evidence>
<dbReference type="Proteomes" id="UP001642484">
    <property type="component" value="Unassembled WGS sequence"/>
</dbReference>
<feature type="compositionally biased region" description="Basic and acidic residues" evidence="6">
    <location>
        <begin position="518"/>
        <end position="527"/>
    </location>
</feature>
<evidence type="ECO:0000256" key="3">
    <source>
        <dbReference type="ARBA" id="ARBA00022692"/>
    </source>
</evidence>
<name>A0ABP0LNW4_9DINO</name>
<gene>
    <name evidence="9" type="ORF">CCMP2556_LOCUS21744</name>
</gene>
<comment type="caution">
    <text evidence="9">The sequence shown here is derived from an EMBL/GenBank/DDBJ whole genome shotgun (WGS) entry which is preliminary data.</text>
</comment>
<dbReference type="InterPro" id="IPR051572">
    <property type="entry name" value="VTC_Complex_Subunit"/>
</dbReference>
<keyword evidence="10" id="KW-1185">Reference proteome</keyword>
<evidence type="ECO:0000256" key="6">
    <source>
        <dbReference type="SAM" id="MobiDB-lite"/>
    </source>
</evidence>
<feature type="region of interest" description="Disordered" evidence="6">
    <location>
        <begin position="518"/>
        <end position="539"/>
    </location>
</feature>
<dbReference type="Gene3D" id="3.20.100.30">
    <property type="entry name" value="VTC, catalytic tunnel domain"/>
    <property type="match status" value="1"/>
</dbReference>
<dbReference type="Pfam" id="PF03105">
    <property type="entry name" value="SPX"/>
    <property type="match status" value="1"/>
</dbReference>
<reference evidence="9 10" key="1">
    <citation type="submission" date="2024-02" db="EMBL/GenBank/DDBJ databases">
        <authorList>
            <person name="Chen Y."/>
            <person name="Shah S."/>
            <person name="Dougan E. K."/>
            <person name="Thang M."/>
            <person name="Chan C."/>
        </authorList>
    </citation>
    <scope>NUCLEOTIDE SEQUENCE [LARGE SCALE GENOMIC DNA]</scope>
</reference>
<evidence type="ECO:0000313" key="10">
    <source>
        <dbReference type="Proteomes" id="UP001642484"/>
    </source>
</evidence>
<keyword evidence="4 7" id="KW-1133">Transmembrane helix</keyword>
<evidence type="ECO:0000313" key="9">
    <source>
        <dbReference type="EMBL" id="CAK9040367.1"/>
    </source>
</evidence>
<dbReference type="Pfam" id="PF02656">
    <property type="entry name" value="DUF202"/>
    <property type="match status" value="1"/>
</dbReference>
<feature type="transmembrane region" description="Helical" evidence="7">
    <location>
        <begin position="619"/>
        <end position="642"/>
    </location>
</feature>
<sequence length="684" mass="75376">MKFGKQIKRLADPADLNHYLAYDVLKKAINVVAPSAQQENEDVLGKSAQPAESRFYELLQHEMSKVNRFFQLQLRTLLDKFREVQRALHSMAQGGGSELLTHANRLLEEAADGLVELDQFKYLNFTGFRKIAKKFDKSTKSGVTLSSWFMPQLKRAFFVAHPLDGLLLSLSLGYAAVRRFQSGRRSELATGMRRPPKTMTFCLAPLGRMRSLCTLVKSFQLVLPPHQGHVASEGMSGEELSSELQKLLYALGTEGLHVPCRIATQMTAEYFDSPEDGFPFYQSHLQASAGEGCLGFRCRQTGERGEVVEVDGAGSSVGINAFTAVQLGSPDAFPLQGEPEMSSLERLRVSAEATLKKSEAKEYVTTLGDGGCRELASFASQVAGACSSYRLETVATIGASRLLLRGDTDATSKVCIAMDEEVQFARAPGGQVSDAMDFAYCMLEVSGENLSDAKWLEELRGDAALREAPGFNVGVQAIAALHKDLVPSLPHWYDVEDSFAKPEEFGLALQRRADEWQAQEAREEARHLSSAHEGPPMVQPVPTMTEAKEAEAILQPKDLLASERTMLEWMHTVFALAVIAIGLWRYSLTGNLPKGKALAESDGIRKEFFNTSSPSRMLLGIYSLFLVFVAVCFGWYAVLSHLQRIKALTKNDQKERIFNRRTGPTLFAGCMALALVAHLALQLA</sequence>
<dbReference type="CDD" id="cd14447">
    <property type="entry name" value="SPX"/>
    <property type="match status" value="1"/>
</dbReference>
<evidence type="ECO:0000259" key="8">
    <source>
        <dbReference type="PROSITE" id="PS51382"/>
    </source>
</evidence>
<protein>
    <recommendedName>
        <fullName evidence="8">SPX domain-containing protein</fullName>
    </recommendedName>
</protein>
<dbReference type="PANTHER" id="PTHR46140:SF1">
    <property type="entry name" value="VACUOLAR TRANSPORTER CHAPERONE COMPLEX SUBUNIT 4-RELATED"/>
    <property type="match status" value="1"/>
</dbReference>
<dbReference type="InterPro" id="IPR042267">
    <property type="entry name" value="VTC_sf"/>
</dbReference>
<dbReference type="PROSITE" id="PS51382">
    <property type="entry name" value="SPX"/>
    <property type="match status" value="1"/>
</dbReference>
<evidence type="ECO:0000256" key="5">
    <source>
        <dbReference type="ARBA" id="ARBA00023136"/>
    </source>
</evidence>
<evidence type="ECO:0000256" key="7">
    <source>
        <dbReference type="SAM" id="Phobius"/>
    </source>
</evidence>
<accession>A0ABP0LNW4</accession>
<evidence type="ECO:0000256" key="1">
    <source>
        <dbReference type="ARBA" id="ARBA00004128"/>
    </source>
</evidence>
<keyword evidence="5 7" id="KW-0472">Membrane</keyword>
<comment type="subcellular location">
    <subcellularLocation>
        <location evidence="1">Vacuole membrane</location>
        <topology evidence="1">Multi-pass membrane protein</topology>
    </subcellularLocation>
</comment>
<feature type="transmembrane region" description="Helical" evidence="7">
    <location>
        <begin position="663"/>
        <end position="681"/>
    </location>
</feature>
<feature type="domain" description="SPX" evidence="8">
    <location>
        <begin position="1"/>
        <end position="149"/>
    </location>
</feature>
<dbReference type="InterPro" id="IPR004331">
    <property type="entry name" value="SPX_dom"/>
</dbReference>
<dbReference type="PANTHER" id="PTHR46140">
    <property type="entry name" value="VACUOLAR TRANSPORTER CHAPERONE 1-RELATED"/>
    <property type="match status" value="1"/>
</dbReference>
<keyword evidence="3 7" id="KW-0812">Transmembrane</keyword>
<proteinExistence type="predicted"/>
<dbReference type="EMBL" id="CAXAMN010013335">
    <property type="protein sequence ID" value="CAK9040367.1"/>
    <property type="molecule type" value="Genomic_DNA"/>
</dbReference>
<organism evidence="9 10">
    <name type="scientific">Durusdinium trenchii</name>
    <dbReference type="NCBI Taxonomy" id="1381693"/>
    <lineage>
        <taxon>Eukaryota</taxon>
        <taxon>Sar</taxon>
        <taxon>Alveolata</taxon>
        <taxon>Dinophyceae</taxon>
        <taxon>Suessiales</taxon>
        <taxon>Symbiodiniaceae</taxon>
        <taxon>Durusdinium</taxon>
    </lineage>
</organism>
<keyword evidence="2" id="KW-0926">Vacuole</keyword>